<gene>
    <name evidence="2" type="ORF">M427DRAFT_71707</name>
</gene>
<keyword evidence="3" id="KW-1185">Reference proteome</keyword>
<proteinExistence type="predicted"/>
<keyword evidence="1" id="KW-1133">Transmembrane helix</keyword>
<feature type="transmembrane region" description="Helical" evidence="1">
    <location>
        <begin position="208"/>
        <end position="230"/>
    </location>
</feature>
<feature type="transmembrane region" description="Helical" evidence="1">
    <location>
        <begin position="20"/>
        <end position="42"/>
    </location>
</feature>
<keyword evidence="1" id="KW-0472">Membrane</keyword>
<evidence type="ECO:0000256" key="1">
    <source>
        <dbReference type="SAM" id="Phobius"/>
    </source>
</evidence>
<sequence>MSGAELSNFADEGDITTSLQIYVNAITLASFVAQLVILVTFIPDLAVFPMNLKVLSLCTIVFGMLSPLVGFVSHNYSCNPGIQAGCTLFLLGTLGKWFTYTLRIWLLSLRRHLILIIFVVFTVVASAASFESYCAVTTGVRVLPRLCGPETLPGWTITDSLSTWMCAGQNFFFAILHVYYLRDYFTEIFSSTEADNKGGLGAPMTNRFAATLSMCAGSILVMIVDGMQFLIRRLFSSDPVKYFIIVFGSQILSDIIYCAYMRRFAAELYRETQITAFPYPAVGGGGSGNGRHYPPVHSPGGVDYGVDYVTLREMGGKNATMHVPVEYPSPIPSGSSLTLASRSSSGKVY</sequence>
<dbReference type="Proteomes" id="UP000070544">
    <property type="component" value="Unassembled WGS sequence"/>
</dbReference>
<feature type="transmembrane region" description="Helical" evidence="1">
    <location>
        <begin position="112"/>
        <end position="130"/>
    </location>
</feature>
<accession>A0A139A828</accession>
<name>A0A139A828_GONPJ</name>
<feature type="transmembrane region" description="Helical" evidence="1">
    <location>
        <begin position="54"/>
        <end position="76"/>
    </location>
</feature>
<organism evidence="2 3">
    <name type="scientific">Gonapodya prolifera (strain JEL478)</name>
    <name type="common">Monoblepharis prolifera</name>
    <dbReference type="NCBI Taxonomy" id="1344416"/>
    <lineage>
        <taxon>Eukaryota</taxon>
        <taxon>Fungi</taxon>
        <taxon>Fungi incertae sedis</taxon>
        <taxon>Chytridiomycota</taxon>
        <taxon>Chytridiomycota incertae sedis</taxon>
        <taxon>Monoblepharidomycetes</taxon>
        <taxon>Monoblepharidales</taxon>
        <taxon>Gonapodyaceae</taxon>
        <taxon>Gonapodya</taxon>
    </lineage>
</organism>
<dbReference type="AlphaFoldDB" id="A0A139A828"/>
<evidence type="ECO:0000313" key="2">
    <source>
        <dbReference type="EMBL" id="KXS12952.1"/>
    </source>
</evidence>
<feature type="transmembrane region" description="Helical" evidence="1">
    <location>
        <begin position="161"/>
        <end position="181"/>
    </location>
</feature>
<reference evidence="2 3" key="1">
    <citation type="journal article" date="2015" name="Genome Biol. Evol.">
        <title>Phylogenomic analyses indicate that early fungi evolved digesting cell walls of algal ancestors of land plants.</title>
        <authorList>
            <person name="Chang Y."/>
            <person name="Wang S."/>
            <person name="Sekimoto S."/>
            <person name="Aerts A.L."/>
            <person name="Choi C."/>
            <person name="Clum A."/>
            <person name="LaButti K.M."/>
            <person name="Lindquist E.A."/>
            <person name="Yee Ngan C."/>
            <person name="Ohm R.A."/>
            <person name="Salamov A.A."/>
            <person name="Grigoriev I.V."/>
            <person name="Spatafora J.W."/>
            <person name="Berbee M.L."/>
        </authorList>
    </citation>
    <scope>NUCLEOTIDE SEQUENCE [LARGE SCALE GENOMIC DNA]</scope>
    <source>
        <strain evidence="2 3">JEL478</strain>
    </source>
</reference>
<dbReference type="EMBL" id="KQ965783">
    <property type="protein sequence ID" value="KXS12952.1"/>
    <property type="molecule type" value="Genomic_DNA"/>
</dbReference>
<protein>
    <submittedName>
        <fullName evidence="2">Uncharacterized protein</fullName>
    </submittedName>
</protein>
<keyword evidence="1" id="KW-0812">Transmembrane</keyword>
<feature type="transmembrane region" description="Helical" evidence="1">
    <location>
        <begin position="82"/>
        <end position="100"/>
    </location>
</feature>
<evidence type="ECO:0000313" key="3">
    <source>
        <dbReference type="Proteomes" id="UP000070544"/>
    </source>
</evidence>
<feature type="transmembrane region" description="Helical" evidence="1">
    <location>
        <begin position="242"/>
        <end position="260"/>
    </location>
</feature>